<accession>A0A811U9V6</accession>
<comment type="caution">
    <text evidence="2">The sequence shown here is derived from an EMBL/GenBank/DDBJ whole genome shotgun (WGS) entry which is preliminary data.</text>
</comment>
<organism evidence="2 3">
    <name type="scientific">Ceratitis capitata</name>
    <name type="common">Mediterranean fruit fly</name>
    <name type="synonym">Tephritis capitata</name>
    <dbReference type="NCBI Taxonomy" id="7213"/>
    <lineage>
        <taxon>Eukaryota</taxon>
        <taxon>Metazoa</taxon>
        <taxon>Ecdysozoa</taxon>
        <taxon>Arthropoda</taxon>
        <taxon>Hexapoda</taxon>
        <taxon>Insecta</taxon>
        <taxon>Pterygota</taxon>
        <taxon>Neoptera</taxon>
        <taxon>Endopterygota</taxon>
        <taxon>Diptera</taxon>
        <taxon>Brachycera</taxon>
        <taxon>Muscomorpha</taxon>
        <taxon>Tephritoidea</taxon>
        <taxon>Tephritidae</taxon>
        <taxon>Ceratitis</taxon>
        <taxon>Ceratitis</taxon>
    </lineage>
</organism>
<evidence type="ECO:0000313" key="3">
    <source>
        <dbReference type="Proteomes" id="UP000606786"/>
    </source>
</evidence>
<protein>
    <submittedName>
        <fullName evidence="2">(Mediterranean fruit fly) hypothetical protein</fullName>
    </submittedName>
</protein>
<keyword evidence="3" id="KW-1185">Reference proteome</keyword>
<evidence type="ECO:0000256" key="1">
    <source>
        <dbReference type="SAM" id="MobiDB-lite"/>
    </source>
</evidence>
<reference evidence="2" key="1">
    <citation type="submission" date="2020-11" db="EMBL/GenBank/DDBJ databases">
        <authorList>
            <person name="Whitehead M."/>
        </authorList>
    </citation>
    <scope>NUCLEOTIDE SEQUENCE</scope>
    <source>
        <strain evidence="2">EGII</strain>
    </source>
</reference>
<evidence type="ECO:0000313" key="2">
    <source>
        <dbReference type="EMBL" id="CAD6995290.1"/>
    </source>
</evidence>
<gene>
    <name evidence="2" type="ORF">CCAP1982_LOCUS4009</name>
</gene>
<proteinExistence type="predicted"/>
<dbReference type="Proteomes" id="UP000606786">
    <property type="component" value="Unassembled WGS sequence"/>
</dbReference>
<dbReference type="AlphaFoldDB" id="A0A811U9V6"/>
<sequence length="100" mass="11611">MHSKRLVIAGGRRQRDGRSQPAAILHHQTSNQPDDNNNNNNNRSQLAYTGNIKLHTQHLKNMRGNDTSKHKHTYILTYVPTHFTYIHIYNTMEGNECMNE</sequence>
<feature type="region of interest" description="Disordered" evidence="1">
    <location>
        <begin position="1"/>
        <end position="46"/>
    </location>
</feature>
<name>A0A811U9V6_CERCA</name>
<dbReference type="EMBL" id="CAJHJT010000001">
    <property type="protein sequence ID" value="CAD6995290.1"/>
    <property type="molecule type" value="Genomic_DNA"/>
</dbReference>